<feature type="region of interest" description="Disordered" evidence="1">
    <location>
        <begin position="34"/>
        <end position="111"/>
    </location>
</feature>
<keyword evidence="3" id="KW-1185">Reference proteome</keyword>
<evidence type="ECO:0000256" key="1">
    <source>
        <dbReference type="SAM" id="MobiDB-lite"/>
    </source>
</evidence>
<dbReference type="AlphaFoldDB" id="A0A9N8P9J3"/>
<feature type="compositionally biased region" description="Basic and acidic residues" evidence="1">
    <location>
        <begin position="34"/>
        <end position="61"/>
    </location>
</feature>
<feature type="compositionally biased region" description="Basic and acidic residues" evidence="1">
    <location>
        <begin position="79"/>
        <end position="94"/>
    </location>
</feature>
<dbReference type="Proteomes" id="UP000716446">
    <property type="component" value="Unassembled WGS sequence"/>
</dbReference>
<gene>
    <name evidence="2" type="ORF">AWRI4619_LOCUS4904</name>
</gene>
<reference evidence="2" key="1">
    <citation type="submission" date="2020-06" db="EMBL/GenBank/DDBJ databases">
        <authorList>
            <person name="Onetto C."/>
        </authorList>
    </citation>
    <scope>NUCLEOTIDE SEQUENCE</scope>
</reference>
<organism evidence="2 3">
    <name type="scientific">Aureobasidium vineae</name>
    <dbReference type="NCBI Taxonomy" id="2773715"/>
    <lineage>
        <taxon>Eukaryota</taxon>
        <taxon>Fungi</taxon>
        <taxon>Dikarya</taxon>
        <taxon>Ascomycota</taxon>
        <taxon>Pezizomycotina</taxon>
        <taxon>Dothideomycetes</taxon>
        <taxon>Dothideomycetidae</taxon>
        <taxon>Dothideales</taxon>
        <taxon>Saccotheciaceae</taxon>
        <taxon>Aureobasidium</taxon>
    </lineage>
</organism>
<evidence type="ECO:0008006" key="4">
    <source>
        <dbReference type="Google" id="ProtNLM"/>
    </source>
</evidence>
<sequence length="111" mass="12760">MSSRTLHLFRSTRMQRIRSFPPTFRTFTASPLRMIKEDASRSPEELERTKQEQLKAQKEGKAQWNENLASAGEASITADKQDVKDHDSHMEDLQKQTAGQAEKEHPHGKKN</sequence>
<protein>
    <recommendedName>
        <fullName evidence="4">Mitochondrial carrier protein pet8</fullName>
    </recommendedName>
</protein>
<name>A0A9N8P9J3_9PEZI</name>
<comment type="caution">
    <text evidence="2">The sequence shown here is derived from an EMBL/GenBank/DDBJ whole genome shotgun (WGS) entry which is preliminary data.</text>
</comment>
<proteinExistence type="predicted"/>
<dbReference type="EMBL" id="CAIJEN010000006">
    <property type="protein sequence ID" value="CAD0087786.1"/>
    <property type="molecule type" value="Genomic_DNA"/>
</dbReference>
<evidence type="ECO:0000313" key="2">
    <source>
        <dbReference type="EMBL" id="CAD0087786.1"/>
    </source>
</evidence>
<evidence type="ECO:0000313" key="3">
    <source>
        <dbReference type="Proteomes" id="UP000716446"/>
    </source>
</evidence>
<accession>A0A9N8P9J3</accession>